<feature type="active site" description="Schiff-base intermediate with substrate" evidence="9">
    <location>
        <position position="282"/>
    </location>
</feature>
<evidence type="ECO:0000256" key="10">
    <source>
        <dbReference type="PIRSR" id="PIRSR001415-5"/>
    </source>
</evidence>
<evidence type="ECO:0000256" key="8">
    <source>
        <dbReference type="ARBA" id="ARBA00047651"/>
    </source>
</evidence>
<comment type="subunit">
    <text evidence="11">Homooctamer.</text>
</comment>
<keyword evidence="6 11" id="KW-0456">Lyase</keyword>
<evidence type="ECO:0000256" key="5">
    <source>
        <dbReference type="ARBA" id="ARBA00023133"/>
    </source>
</evidence>
<dbReference type="InterPro" id="IPR030656">
    <property type="entry name" value="ALAD_AS"/>
</dbReference>
<dbReference type="PANTHER" id="PTHR11458">
    <property type="entry name" value="DELTA-AMINOLEVULINIC ACID DEHYDRATASE"/>
    <property type="match status" value="1"/>
</dbReference>
<feature type="binding site" evidence="10">
    <location>
        <position position="267"/>
    </location>
    <ligand>
        <name>Mg(2+)</name>
        <dbReference type="ChEBI" id="CHEBI:18420"/>
    </ligand>
</feature>
<comment type="similarity">
    <text evidence="2 12">Belongs to the ALAD family.</text>
</comment>
<keyword evidence="5" id="KW-0350">Heme biosynthesis</keyword>
<keyword evidence="14" id="KW-1185">Reference proteome</keyword>
<dbReference type="SMART" id="SM01004">
    <property type="entry name" value="ALAD"/>
    <property type="match status" value="1"/>
</dbReference>
<dbReference type="AlphaFoldDB" id="A7INC2"/>
<evidence type="ECO:0000256" key="11">
    <source>
        <dbReference type="RuleBase" id="RU000515"/>
    </source>
</evidence>
<dbReference type="Pfam" id="PF00490">
    <property type="entry name" value="ALAD"/>
    <property type="match status" value="1"/>
</dbReference>
<protein>
    <recommendedName>
        <fullName evidence="4 11">Delta-aminolevulinic acid dehydratase</fullName>
        <ecNumber evidence="3 11">4.2.1.24</ecNumber>
    </recommendedName>
</protein>
<dbReference type="GO" id="GO:0005829">
    <property type="term" value="C:cytosol"/>
    <property type="evidence" value="ECO:0007669"/>
    <property type="project" value="TreeGrafter"/>
</dbReference>
<dbReference type="GO" id="GO:0008270">
    <property type="term" value="F:zinc ion binding"/>
    <property type="evidence" value="ECO:0007669"/>
    <property type="project" value="TreeGrafter"/>
</dbReference>
<evidence type="ECO:0000256" key="1">
    <source>
        <dbReference type="ARBA" id="ARBA00004694"/>
    </source>
</evidence>
<name>A7INC2_XANP2</name>
<evidence type="ECO:0000313" key="14">
    <source>
        <dbReference type="Proteomes" id="UP000002417"/>
    </source>
</evidence>
<evidence type="ECO:0000256" key="12">
    <source>
        <dbReference type="RuleBase" id="RU004161"/>
    </source>
</evidence>
<evidence type="ECO:0000256" key="7">
    <source>
        <dbReference type="ARBA" id="ARBA00023244"/>
    </source>
</evidence>
<gene>
    <name evidence="13" type="ordered locus">Xaut_4295</name>
</gene>
<dbReference type="PROSITE" id="PS00169">
    <property type="entry name" value="D_ALA_DEHYDRATASE"/>
    <property type="match status" value="1"/>
</dbReference>
<proteinExistence type="inferred from homology"/>
<dbReference type="NCBIfam" id="NF006762">
    <property type="entry name" value="PRK09283.1"/>
    <property type="match status" value="1"/>
</dbReference>
<dbReference type="HOGENOM" id="CLU_035731_0_0_5"/>
<dbReference type="Proteomes" id="UP000002417">
    <property type="component" value="Chromosome"/>
</dbReference>
<dbReference type="SUPFAM" id="SSF51569">
    <property type="entry name" value="Aldolase"/>
    <property type="match status" value="1"/>
</dbReference>
<dbReference type="GO" id="GO:0004655">
    <property type="term" value="F:porphobilinogen synthase activity"/>
    <property type="evidence" value="ECO:0007669"/>
    <property type="project" value="UniProtKB-EC"/>
</dbReference>
<keyword evidence="7 11" id="KW-0627">Porphyrin biosynthesis</keyword>
<dbReference type="EMBL" id="CP000781">
    <property type="protein sequence ID" value="ABS69516.1"/>
    <property type="molecule type" value="Genomic_DNA"/>
</dbReference>
<dbReference type="PANTHER" id="PTHR11458:SF0">
    <property type="entry name" value="DELTA-AMINOLEVULINIC ACID DEHYDRATASE"/>
    <property type="match status" value="1"/>
</dbReference>
<evidence type="ECO:0000256" key="9">
    <source>
        <dbReference type="PIRSR" id="PIRSR001415-1"/>
    </source>
</evidence>
<feature type="active site" description="Schiff-base intermediate with substrate" evidence="9">
    <location>
        <position position="228"/>
    </location>
</feature>
<dbReference type="Gene3D" id="3.20.20.70">
    <property type="entry name" value="Aldolase class I"/>
    <property type="match status" value="1"/>
</dbReference>
<keyword evidence="10" id="KW-0460">Magnesium</keyword>
<dbReference type="EC" id="4.2.1.24" evidence="3 11"/>
<dbReference type="PRINTS" id="PR00144">
    <property type="entry name" value="DALDHYDRTASE"/>
</dbReference>
<dbReference type="InterPro" id="IPR013785">
    <property type="entry name" value="Aldolase_TIM"/>
</dbReference>
<dbReference type="KEGG" id="xau:Xaut_4295"/>
<dbReference type="InterPro" id="IPR001731">
    <property type="entry name" value="ALAD"/>
</dbReference>
<evidence type="ECO:0000256" key="4">
    <source>
        <dbReference type="ARBA" id="ARBA00020771"/>
    </source>
</evidence>
<evidence type="ECO:0000313" key="13">
    <source>
        <dbReference type="EMBL" id="ABS69516.1"/>
    </source>
</evidence>
<dbReference type="eggNOG" id="COG0113">
    <property type="taxonomic scope" value="Bacteria"/>
</dbReference>
<accession>A7INC2</accession>
<evidence type="ECO:0000256" key="2">
    <source>
        <dbReference type="ARBA" id="ARBA00008055"/>
    </source>
</evidence>
<reference evidence="13 14" key="1">
    <citation type="submission" date="2007-07" db="EMBL/GenBank/DDBJ databases">
        <title>Complete sequence of chromosome of Xanthobacter autotrophicus Py2.</title>
        <authorList>
            <consortium name="US DOE Joint Genome Institute"/>
            <person name="Copeland A."/>
            <person name="Lucas S."/>
            <person name="Lapidus A."/>
            <person name="Barry K."/>
            <person name="Glavina del Rio T."/>
            <person name="Hammon N."/>
            <person name="Israni S."/>
            <person name="Dalin E."/>
            <person name="Tice H."/>
            <person name="Pitluck S."/>
            <person name="Sims D."/>
            <person name="Brettin T."/>
            <person name="Bruce D."/>
            <person name="Detter J.C."/>
            <person name="Han C."/>
            <person name="Tapia R."/>
            <person name="Brainard J."/>
            <person name="Schmutz J."/>
            <person name="Larimer F."/>
            <person name="Land M."/>
            <person name="Hauser L."/>
            <person name="Kyrpides N."/>
            <person name="Kim E."/>
            <person name="Ensigns S.A."/>
            <person name="Richardson P."/>
        </authorList>
    </citation>
    <scope>NUCLEOTIDE SEQUENCE [LARGE SCALE GENOMIC DNA]</scope>
    <source>
        <strain evidence="14">ATCC BAA-1158 / Py2</strain>
    </source>
</reference>
<evidence type="ECO:0000256" key="6">
    <source>
        <dbReference type="ARBA" id="ARBA00023239"/>
    </source>
</evidence>
<dbReference type="FunFam" id="3.20.20.70:FF:000019">
    <property type="entry name" value="Delta-aminolevulinic acid dehydratase"/>
    <property type="match status" value="1"/>
</dbReference>
<dbReference type="GO" id="GO:0006782">
    <property type="term" value="P:protoporphyrinogen IX biosynthetic process"/>
    <property type="evidence" value="ECO:0007669"/>
    <property type="project" value="UniProtKB-UniPathway"/>
</dbReference>
<dbReference type="PhylomeDB" id="A7INC2"/>
<dbReference type="PIRSF" id="PIRSF001415">
    <property type="entry name" value="Porphbilin_synth"/>
    <property type="match status" value="1"/>
</dbReference>
<dbReference type="CDD" id="cd04823">
    <property type="entry name" value="ALAD_PBGS_aspartate_rich"/>
    <property type="match status" value="1"/>
</dbReference>
<dbReference type="STRING" id="78245.Xaut_4295"/>
<organism evidence="13 14">
    <name type="scientific">Xanthobacter autotrophicus (strain ATCC BAA-1158 / Py2)</name>
    <dbReference type="NCBI Taxonomy" id="78245"/>
    <lineage>
        <taxon>Bacteria</taxon>
        <taxon>Pseudomonadati</taxon>
        <taxon>Pseudomonadota</taxon>
        <taxon>Alphaproteobacteria</taxon>
        <taxon>Hyphomicrobiales</taxon>
        <taxon>Xanthobacteraceae</taxon>
        <taxon>Xanthobacter</taxon>
    </lineage>
</organism>
<sequence length="360" mass="39318">MNNERIMAFTTPRIRPVSEAELARTQGLDLQGLDLVHRPRRNRKTDWARRLVRENTLTVDDLIWPIFVMNGTATRAPIPSMPGVERLTVDEAVRAAEMAAKLKIPAIAIFPYVDPSLRDPLGSEALNSNNLVCQTLRAIKAEIPEIGLITDVALDPFTSHGHDGLLEDGRILNDETVEILVRQSVVQAQAGADVIAPSDMMDGRIGAIRAGLDAAGFTDVQIMSYAAKYASAFYGPFRDAIGTAKTLSGDKRTYQMDPGNGLEAIREAALDVEEGADMLMVKPGLPYLDIVYRLKETFGLPTFAYQVSGEYAMIEGAIRNGWVDGDRIVTESLLAFKRAGADGILTYFAPRVAERLAAQG</sequence>
<dbReference type="UniPathway" id="UPA00251">
    <property type="reaction ID" value="UER00318"/>
</dbReference>
<comment type="pathway">
    <text evidence="1">Porphyrin-containing compound metabolism; protoporphyrin-IX biosynthesis; coproporphyrinogen-III from 5-aminolevulinate: step 1/4.</text>
</comment>
<keyword evidence="10" id="KW-0479">Metal-binding</keyword>
<comment type="catalytic activity">
    <reaction evidence="8 11">
        <text>2 5-aminolevulinate = porphobilinogen + 2 H2O + H(+)</text>
        <dbReference type="Rhea" id="RHEA:24064"/>
        <dbReference type="ChEBI" id="CHEBI:15377"/>
        <dbReference type="ChEBI" id="CHEBI:15378"/>
        <dbReference type="ChEBI" id="CHEBI:58126"/>
        <dbReference type="ChEBI" id="CHEBI:356416"/>
        <dbReference type="EC" id="4.2.1.24"/>
    </reaction>
</comment>
<evidence type="ECO:0000256" key="3">
    <source>
        <dbReference type="ARBA" id="ARBA00012053"/>
    </source>
</evidence>